<dbReference type="AlphaFoldDB" id="A0A1G2DG78"/>
<name>A0A1G2DG78_9BACT</name>
<evidence type="ECO:0000313" key="3">
    <source>
        <dbReference type="EMBL" id="OGZ12442.1"/>
    </source>
</evidence>
<comment type="caution">
    <text evidence="3">The sequence shown here is derived from an EMBL/GenBank/DDBJ whole genome shotgun (WGS) entry which is preliminary data.</text>
</comment>
<sequence length="168" mass="19356">MSEILDLVNENDEVVGQMERDLVYAKHLSNLRVINAFLVSDEGKIWVPKRAASKRVFPLGLDMSVGGHVETGEDYDVTFARETMEELNIDTQKLPWRLLGKLNPHEHHTSAFMQVYEIRSNETPNYNTGDFVGYEWLSPEEILEKKKAGVYMKDDLPRLVRIFYPPTA</sequence>
<evidence type="ECO:0000313" key="4">
    <source>
        <dbReference type="Proteomes" id="UP000178636"/>
    </source>
</evidence>
<dbReference type="CDD" id="cd24154">
    <property type="entry name" value="NUDIX_DR0079"/>
    <property type="match status" value="1"/>
</dbReference>
<organism evidence="3 4">
    <name type="scientific">Candidatus Lloydbacteria bacterium RIFCSPHIGHO2_02_FULL_54_17</name>
    <dbReference type="NCBI Taxonomy" id="1798664"/>
    <lineage>
        <taxon>Bacteria</taxon>
        <taxon>Candidatus Lloydiibacteriota</taxon>
    </lineage>
</organism>
<dbReference type="InterPro" id="IPR015797">
    <property type="entry name" value="NUDIX_hydrolase-like_dom_sf"/>
</dbReference>
<dbReference type="PROSITE" id="PS00893">
    <property type="entry name" value="NUDIX_BOX"/>
    <property type="match status" value="1"/>
</dbReference>
<evidence type="ECO:0000259" key="2">
    <source>
        <dbReference type="PROSITE" id="PS51462"/>
    </source>
</evidence>
<dbReference type="STRING" id="1798664.A3C93_04650"/>
<dbReference type="InterPro" id="IPR020084">
    <property type="entry name" value="NUDIX_hydrolase_CS"/>
</dbReference>
<evidence type="ECO:0000256" key="1">
    <source>
        <dbReference type="ARBA" id="ARBA00022801"/>
    </source>
</evidence>
<dbReference type="EMBL" id="MHLO01000018">
    <property type="protein sequence ID" value="OGZ12442.1"/>
    <property type="molecule type" value="Genomic_DNA"/>
</dbReference>
<proteinExistence type="predicted"/>
<dbReference type="InterPro" id="IPR000086">
    <property type="entry name" value="NUDIX_hydrolase_dom"/>
</dbReference>
<dbReference type="Proteomes" id="UP000178636">
    <property type="component" value="Unassembled WGS sequence"/>
</dbReference>
<feature type="domain" description="Nudix hydrolase" evidence="2">
    <location>
        <begin position="29"/>
        <end position="168"/>
    </location>
</feature>
<protein>
    <submittedName>
        <fullName evidence="3">NUDIX hydrolase</fullName>
    </submittedName>
</protein>
<dbReference type="PROSITE" id="PS51462">
    <property type="entry name" value="NUDIX"/>
    <property type="match status" value="1"/>
</dbReference>
<accession>A0A1G2DG78</accession>
<dbReference type="Pfam" id="PF00293">
    <property type="entry name" value="NUDIX"/>
    <property type="match status" value="1"/>
</dbReference>
<dbReference type="PANTHER" id="PTHR10885:SF0">
    <property type="entry name" value="ISOPENTENYL-DIPHOSPHATE DELTA-ISOMERASE"/>
    <property type="match status" value="1"/>
</dbReference>
<gene>
    <name evidence="3" type="ORF">A3C93_04650</name>
</gene>
<keyword evidence="1 3" id="KW-0378">Hydrolase</keyword>
<dbReference type="GO" id="GO:0016787">
    <property type="term" value="F:hydrolase activity"/>
    <property type="evidence" value="ECO:0007669"/>
    <property type="project" value="UniProtKB-KW"/>
</dbReference>
<reference evidence="3 4" key="1">
    <citation type="journal article" date="2016" name="Nat. Commun.">
        <title>Thousands of microbial genomes shed light on interconnected biogeochemical processes in an aquifer system.</title>
        <authorList>
            <person name="Anantharaman K."/>
            <person name="Brown C.T."/>
            <person name="Hug L.A."/>
            <person name="Sharon I."/>
            <person name="Castelle C.J."/>
            <person name="Probst A.J."/>
            <person name="Thomas B.C."/>
            <person name="Singh A."/>
            <person name="Wilkins M.J."/>
            <person name="Karaoz U."/>
            <person name="Brodie E.L."/>
            <person name="Williams K.H."/>
            <person name="Hubbard S.S."/>
            <person name="Banfield J.F."/>
        </authorList>
    </citation>
    <scope>NUCLEOTIDE SEQUENCE [LARGE SCALE GENOMIC DNA]</scope>
</reference>
<dbReference type="PANTHER" id="PTHR10885">
    <property type="entry name" value="ISOPENTENYL-DIPHOSPHATE DELTA-ISOMERASE"/>
    <property type="match status" value="1"/>
</dbReference>
<dbReference type="Gene3D" id="3.90.79.10">
    <property type="entry name" value="Nucleoside Triphosphate Pyrophosphohydrolase"/>
    <property type="match status" value="1"/>
</dbReference>
<dbReference type="SUPFAM" id="SSF55811">
    <property type="entry name" value="Nudix"/>
    <property type="match status" value="1"/>
</dbReference>